<evidence type="ECO:0000313" key="1">
    <source>
        <dbReference type="EMBL" id="RAK94438.1"/>
    </source>
</evidence>
<sequence length="96" mass="10926">MNNKRIALSWTRRLVRGFCVGSGADGPVEHGLVNQTGPKKTIVGLQTKKLKPRVGSIPPQRNHAVSTGILWMVRRWRESKKRKEEKKKSKKGQARR</sequence>
<name>A0ACD1IWD2_9EURO</name>
<protein>
    <submittedName>
        <fullName evidence="1">Uncharacterized protein</fullName>
    </submittedName>
</protein>
<gene>
    <name evidence="1" type="ORF">BO79DRAFT_3001</name>
</gene>
<dbReference type="EMBL" id="KZ824535">
    <property type="protein sequence ID" value="RAK94438.1"/>
    <property type="molecule type" value="Genomic_DNA"/>
</dbReference>
<keyword evidence="2" id="KW-1185">Reference proteome</keyword>
<organism evidence="1 2">
    <name type="scientific">Aspergillus costaricaensis CBS 115574</name>
    <dbReference type="NCBI Taxonomy" id="1448317"/>
    <lineage>
        <taxon>Eukaryota</taxon>
        <taxon>Fungi</taxon>
        <taxon>Dikarya</taxon>
        <taxon>Ascomycota</taxon>
        <taxon>Pezizomycotina</taxon>
        <taxon>Eurotiomycetes</taxon>
        <taxon>Eurotiomycetidae</taxon>
        <taxon>Eurotiales</taxon>
        <taxon>Aspergillaceae</taxon>
        <taxon>Aspergillus</taxon>
        <taxon>Aspergillus subgen. Circumdati</taxon>
    </lineage>
</organism>
<dbReference type="Proteomes" id="UP000249748">
    <property type="component" value="Unassembled WGS sequence"/>
</dbReference>
<evidence type="ECO:0000313" key="2">
    <source>
        <dbReference type="Proteomes" id="UP000249748"/>
    </source>
</evidence>
<accession>A0ACD1IWD2</accession>
<proteinExistence type="predicted"/>
<reference evidence="1" key="1">
    <citation type="submission" date="2018-02" db="EMBL/GenBank/DDBJ databases">
        <title>The genomes of Aspergillus section Nigri reveals drivers in fungal speciation.</title>
        <authorList>
            <consortium name="DOE Joint Genome Institute"/>
            <person name="Vesth T.C."/>
            <person name="Nybo J."/>
            <person name="Theobald S."/>
            <person name="Brandl J."/>
            <person name="Frisvad J.C."/>
            <person name="Nielsen K.F."/>
            <person name="Lyhne E.K."/>
            <person name="Kogle M.E."/>
            <person name="Kuo A."/>
            <person name="Riley R."/>
            <person name="Clum A."/>
            <person name="Nolan M."/>
            <person name="Lipzen A."/>
            <person name="Salamov A."/>
            <person name="Henrissat B."/>
            <person name="Wiebenga A."/>
            <person name="De vries R.P."/>
            <person name="Grigoriev I.V."/>
            <person name="Mortensen U.H."/>
            <person name="Andersen M.R."/>
            <person name="Baker S.E."/>
        </authorList>
    </citation>
    <scope>NUCLEOTIDE SEQUENCE</scope>
    <source>
        <strain evidence="1">CBS 115574</strain>
    </source>
</reference>